<comment type="caution">
    <text evidence="1">The sequence shown here is derived from an EMBL/GenBank/DDBJ whole genome shotgun (WGS) entry which is preliminary data.</text>
</comment>
<dbReference type="EMBL" id="BART01028863">
    <property type="protein sequence ID" value="GAG94217.1"/>
    <property type="molecule type" value="Genomic_DNA"/>
</dbReference>
<feature type="non-terminal residue" evidence="1">
    <location>
        <position position="109"/>
    </location>
</feature>
<gene>
    <name evidence="1" type="ORF">S01H4_50787</name>
</gene>
<dbReference type="AlphaFoldDB" id="X1CMK9"/>
<protein>
    <submittedName>
        <fullName evidence="1">Uncharacterized protein</fullName>
    </submittedName>
</protein>
<evidence type="ECO:0000313" key="1">
    <source>
        <dbReference type="EMBL" id="GAG94217.1"/>
    </source>
</evidence>
<name>X1CMK9_9ZZZZ</name>
<sequence length="109" mass="12342">MAPREKPGISPVILPKYLLDKTVFIRLSDIAIDLPSLSEEIIDIEMIEEQAVAYHHLFDDLRSALINELRKGSRSLLAIYLQALLTYPDRSMEGEIVYNKFGDLIAEAP</sequence>
<organism evidence="1">
    <name type="scientific">marine sediment metagenome</name>
    <dbReference type="NCBI Taxonomy" id="412755"/>
    <lineage>
        <taxon>unclassified sequences</taxon>
        <taxon>metagenomes</taxon>
        <taxon>ecological metagenomes</taxon>
    </lineage>
</organism>
<reference evidence="1" key="1">
    <citation type="journal article" date="2014" name="Front. Microbiol.">
        <title>High frequency of phylogenetically diverse reductive dehalogenase-homologous genes in deep subseafloor sedimentary metagenomes.</title>
        <authorList>
            <person name="Kawai M."/>
            <person name="Futagami T."/>
            <person name="Toyoda A."/>
            <person name="Takaki Y."/>
            <person name="Nishi S."/>
            <person name="Hori S."/>
            <person name="Arai W."/>
            <person name="Tsubouchi T."/>
            <person name="Morono Y."/>
            <person name="Uchiyama I."/>
            <person name="Ito T."/>
            <person name="Fujiyama A."/>
            <person name="Inagaki F."/>
            <person name="Takami H."/>
        </authorList>
    </citation>
    <scope>NUCLEOTIDE SEQUENCE</scope>
    <source>
        <strain evidence="1">Expedition CK06-06</strain>
    </source>
</reference>
<accession>X1CMK9</accession>
<proteinExistence type="predicted"/>